<feature type="signal peptide" evidence="1">
    <location>
        <begin position="1"/>
        <end position="29"/>
    </location>
</feature>
<dbReference type="OrthoDB" id="525451at2"/>
<dbReference type="RefSeq" id="WP_106288210.1">
    <property type="nucleotide sequence ID" value="NZ_CAWNTC010000002.1"/>
</dbReference>
<keyword evidence="3" id="KW-1185">Reference proteome</keyword>
<gene>
    <name evidence="2" type="ORF">C7B64_08480</name>
</gene>
<evidence type="ECO:0000313" key="2">
    <source>
        <dbReference type="EMBL" id="PSB03437.1"/>
    </source>
</evidence>
<keyword evidence="1" id="KW-0732">Signal</keyword>
<dbReference type="Proteomes" id="UP000238762">
    <property type="component" value="Unassembled WGS sequence"/>
</dbReference>
<evidence type="ECO:0000256" key="1">
    <source>
        <dbReference type="SAM" id="SignalP"/>
    </source>
</evidence>
<feature type="chain" id="PRO_5015506299" evidence="1">
    <location>
        <begin position="30"/>
        <end position="411"/>
    </location>
</feature>
<comment type="caution">
    <text evidence="2">The sequence shown here is derived from an EMBL/GenBank/DDBJ whole genome shotgun (WGS) entry which is preliminary data.</text>
</comment>
<reference evidence="2 3" key="2">
    <citation type="submission" date="2018-03" db="EMBL/GenBank/DDBJ databases">
        <title>The ancient ancestry and fast evolution of plastids.</title>
        <authorList>
            <person name="Moore K.R."/>
            <person name="Magnabosco C."/>
            <person name="Momper L."/>
            <person name="Gold D.A."/>
            <person name="Bosak T."/>
            <person name="Fournier G.P."/>
        </authorList>
    </citation>
    <scope>NUCLEOTIDE SEQUENCE [LARGE SCALE GENOMIC DNA]</scope>
    <source>
        <strain evidence="2 3">CCAP 1448/3</strain>
    </source>
</reference>
<dbReference type="AlphaFoldDB" id="A0A2T1C5L9"/>
<evidence type="ECO:0000313" key="3">
    <source>
        <dbReference type="Proteomes" id="UP000238762"/>
    </source>
</evidence>
<protein>
    <submittedName>
        <fullName evidence="2">DUF4331 domain-containing protein</fullName>
    </submittedName>
</protein>
<proteinExistence type="predicted"/>
<dbReference type="EMBL" id="PVWJ01000032">
    <property type="protein sequence ID" value="PSB03437.1"/>
    <property type="molecule type" value="Genomic_DNA"/>
</dbReference>
<dbReference type="Pfam" id="PF14224">
    <property type="entry name" value="DUF4331"/>
    <property type="match status" value="1"/>
</dbReference>
<accession>A0A2T1C5L9</accession>
<name>A0A2T1C5L9_9CYAN</name>
<dbReference type="InterPro" id="IPR025566">
    <property type="entry name" value="DUF4331"/>
</dbReference>
<organism evidence="2 3">
    <name type="scientific">Merismopedia glauca CCAP 1448/3</name>
    <dbReference type="NCBI Taxonomy" id="1296344"/>
    <lineage>
        <taxon>Bacteria</taxon>
        <taxon>Bacillati</taxon>
        <taxon>Cyanobacteriota</taxon>
        <taxon>Cyanophyceae</taxon>
        <taxon>Synechococcales</taxon>
        <taxon>Merismopediaceae</taxon>
        <taxon>Merismopedia</taxon>
    </lineage>
</organism>
<sequence length="411" mass="44501">MNPKKLLGFSLIALTLVSSVSFLPNALKASDHDDGEVDGKGRNLSLTDLYVFREKDQNPNASAQDLVFVMNTNPRSLPSQQYYFSSNAAYDFHVTQVTNKDATPTGANNVVLRFQFSAPDSFGRQKLSVSSIRNGAVTTTNQTIGGQPIYTTPLKKATTPTVNGINLGGSTLRVFAGLREDPFFFDVTRFFAVRATLLKKAGFINLPLPETTTFRSPQTAVDFAKDYNVNTIVVRVPRSFLQTGTNVTTFDVWETISVKQPNGSFQQFERLGRPAVNEGLIFTNDFLNAFNQIPPSQDLSPAAAPVRAEALKTLKALGNPDSRAIALANAFLPDVMRIDTTGPSGYANALNAKGSPIRGRKLLDDVVDITFSVLTNGAVTTDNVSYNGTPGNPAQGHDPLVPSFPYLALPN</sequence>
<reference evidence="2 3" key="1">
    <citation type="submission" date="2018-02" db="EMBL/GenBank/DDBJ databases">
        <authorList>
            <person name="Cohen D.B."/>
            <person name="Kent A.D."/>
        </authorList>
    </citation>
    <scope>NUCLEOTIDE SEQUENCE [LARGE SCALE GENOMIC DNA]</scope>
    <source>
        <strain evidence="2 3">CCAP 1448/3</strain>
    </source>
</reference>